<keyword evidence="2" id="KW-0812">Transmembrane</keyword>
<evidence type="ECO:0000313" key="3">
    <source>
        <dbReference type="EMBL" id="QHT13796.1"/>
    </source>
</evidence>
<feature type="transmembrane region" description="Helical" evidence="2">
    <location>
        <begin position="6"/>
        <end position="26"/>
    </location>
</feature>
<evidence type="ECO:0000256" key="1">
    <source>
        <dbReference type="SAM" id="MobiDB-lite"/>
    </source>
</evidence>
<keyword evidence="2" id="KW-0472">Membrane</keyword>
<dbReference type="EMBL" id="MN739577">
    <property type="protein sequence ID" value="QHT13796.1"/>
    <property type="molecule type" value="Genomic_DNA"/>
</dbReference>
<feature type="compositionally biased region" description="Polar residues" evidence="1">
    <location>
        <begin position="32"/>
        <end position="42"/>
    </location>
</feature>
<name>A0A6C0D9U4_9ZZZZ</name>
<protein>
    <submittedName>
        <fullName evidence="3">Uncharacterized protein</fullName>
    </submittedName>
</protein>
<organism evidence="3">
    <name type="scientific">viral metagenome</name>
    <dbReference type="NCBI Taxonomy" id="1070528"/>
    <lineage>
        <taxon>unclassified sequences</taxon>
        <taxon>metagenomes</taxon>
        <taxon>organismal metagenomes</taxon>
    </lineage>
</organism>
<reference evidence="3" key="1">
    <citation type="journal article" date="2020" name="Nature">
        <title>Giant virus diversity and host interactions through global metagenomics.</title>
        <authorList>
            <person name="Schulz F."/>
            <person name="Roux S."/>
            <person name="Paez-Espino D."/>
            <person name="Jungbluth S."/>
            <person name="Walsh D.A."/>
            <person name="Denef V.J."/>
            <person name="McMahon K.D."/>
            <person name="Konstantinidis K.T."/>
            <person name="Eloe-Fadrosh E.A."/>
            <person name="Kyrpides N.C."/>
            <person name="Woyke T."/>
        </authorList>
    </citation>
    <scope>NUCLEOTIDE SEQUENCE</scope>
    <source>
        <strain evidence="3">GVMAG-M-3300023174-134</strain>
    </source>
</reference>
<accession>A0A6C0D9U4</accession>
<feature type="compositionally biased region" description="Basic residues" evidence="1">
    <location>
        <begin position="106"/>
        <end position="123"/>
    </location>
</feature>
<feature type="compositionally biased region" description="Low complexity" evidence="1">
    <location>
        <begin position="54"/>
        <end position="65"/>
    </location>
</feature>
<sequence length="123" mass="13727">MNQERIPVLAYAFIGITSLVLAYATFLDKTSDNNSNDKSATSMLPDVFSKTPIENKPNEPSNNNNLEKEEVPTAPTEPVSNVEKEQSQELPVAPKNLEQKNAIGGKTKRNKKKSRNTKRKIKK</sequence>
<feature type="region of interest" description="Disordered" evidence="1">
    <location>
        <begin position="29"/>
        <end position="123"/>
    </location>
</feature>
<keyword evidence="2" id="KW-1133">Transmembrane helix</keyword>
<evidence type="ECO:0000256" key="2">
    <source>
        <dbReference type="SAM" id="Phobius"/>
    </source>
</evidence>
<proteinExistence type="predicted"/>
<dbReference type="AlphaFoldDB" id="A0A6C0D9U4"/>